<organism evidence="1">
    <name type="scientific">Palpitomonas bilix</name>
    <dbReference type="NCBI Taxonomy" id="652834"/>
    <lineage>
        <taxon>Eukaryota</taxon>
        <taxon>Eukaryota incertae sedis</taxon>
    </lineage>
</organism>
<gene>
    <name evidence="1" type="ORF">PBIL07802_LOCUS20577</name>
</gene>
<name>A0A7S3DI83_9EUKA</name>
<dbReference type="Gene3D" id="3.30.300.20">
    <property type="match status" value="1"/>
</dbReference>
<dbReference type="SUPFAM" id="SSF82784">
    <property type="entry name" value="OsmC-like"/>
    <property type="match status" value="1"/>
</dbReference>
<dbReference type="InterPro" id="IPR015946">
    <property type="entry name" value="KH_dom-like_a/b"/>
</dbReference>
<dbReference type="Pfam" id="PF02566">
    <property type="entry name" value="OsmC"/>
    <property type="match status" value="1"/>
</dbReference>
<accession>A0A7S3DI83</accession>
<dbReference type="EMBL" id="HBIB01031824">
    <property type="protein sequence ID" value="CAE0258314.1"/>
    <property type="molecule type" value="Transcribed_RNA"/>
</dbReference>
<evidence type="ECO:0008006" key="2">
    <source>
        <dbReference type="Google" id="ProtNLM"/>
    </source>
</evidence>
<dbReference type="AlphaFoldDB" id="A0A7S3DI83"/>
<sequence length="166" mass="17964">MALRQILKSTPSVFGRCYATTALKEVKVSSTAAGVRSVVKSGKHEFIVDEPVALGGTDQGASPLGYFIGSVVACEQVTAEFVARKMGHKFESATFEAKAYFDPKGFAGVEGHYPRFQKLVITADVTTTASQEELDVICQKVQKQCIVADQFHASGCDMDVKYTKIN</sequence>
<dbReference type="InterPro" id="IPR003718">
    <property type="entry name" value="OsmC/Ohr_fam"/>
</dbReference>
<dbReference type="PANTHER" id="PTHR35368">
    <property type="entry name" value="HYDROPEROXIDE REDUCTASE"/>
    <property type="match status" value="1"/>
</dbReference>
<evidence type="ECO:0000313" key="1">
    <source>
        <dbReference type="EMBL" id="CAE0258314.1"/>
    </source>
</evidence>
<dbReference type="InterPro" id="IPR052924">
    <property type="entry name" value="OsmC/Ohr_hydroprdx_reductase"/>
</dbReference>
<reference evidence="1" key="1">
    <citation type="submission" date="2021-01" db="EMBL/GenBank/DDBJ databases">
        <authorList>
            <person name="Corre E."/>
            <person name="Pelletier E."/>
            <person name="Niang G."/>
            <person name="Scheremetjew M."/>
            <person name="Finn R."/>
            <person name="Kale V."/>
            <person name="Holt S."/>
            <person name="Cochrane G."/>
            <person name="Meng A."/>
            <person name="Brown T."/>
            <person name="Cohen L."/>
        </authorList>
    </citation>
    <scope>NUCLEOTIDE SEQUENCE</scope>
    <source>
        <strain evidence="1">NIES-2562</strain>
    </source>
</reference>
<dbReference type="PANTHER" id="PTHR35368:SF1">
    <property type="entry name" value="HYDROPEROXIDE REDUCTASE"/>
    <property type="match status" value="1"/>
</dbReference>
<protein>
    <recommendedName>
        <fullName evidence="2">OsmC-like protein</fullName>
    </recommendedName>
</protein>
<proteinExistence type="predicted"/>
<dbReference type="InterPro" id="IPR036102">
    <property type="entry name" value="OsmC/Ohrsf"/>
</dbReference>